<dbReference type="InterPro" id="IPR002524">
    <property type="entry name" value="Cation_efflux"/>
</dbReference>
<reference evidence="9" key="2">
    <citation type="submission" date="2020-09" db="EMBL/GenBank/DDBJ databases">
        <authorList>
            <person name="Sun Q."/>
            <person name="Ohkuma M."/>
        </authorList>
    </citation>
    <scope>NUCLEOTIDE SEQUENCE</scope>
    <source>
        <strain evidence="9">JCM 13064</strain>
    </source>
</reference>
<feature type="compositionally biased region" description="Low complexity" evidence="6">
    <location>
        <begin position="353"/>
        <end position="375"/>
    </location>
</feature>
<dbReference type="NCBIfam" id="TIGR01297">
    <property type="entry name" value="CDF"/>
    <property type="match status" value="1"/>
</dbReference>
<feature type="compositionally biased region" description="Basic and acidic residues" evidence="6">
    <location>
        <begin position="387"/>
        <end position="401"/>
    </location>
</feature>
<keyword evidence="10" id="KW-1185">Reference proteome</keyword>
<evidence type="ECO:0000256" key="3">
    <source>
        <dbReference type="ARBA" id="ARBA00022692"/>
    </source>
</evidence>
<feature type="region of interest" description="Disordered" evidence="6">
    <location>
        <begin position="326"/>
        <end position="401"/>
    </location>
</feature>
<evidence type="ECO:0000256" key="5">
    <source>
        <dbReference type="ARBA" id="ARBA00023136"/>
    </source>
</evidence>
<dbReference type="Pfam" id="PF01545">
    <property type="entry name" value="Cation_efflux"/>
    <property type="match status" value="1"/>
</dbReference>
<feature type="transmembrane region" description="Helical" evidence="7">
    <location>
        <begin position="139"/>
        <end position="159"/>
    </location>
</feature>
<evidence type="ECO:0000259" key="8">
    <source>
        <dbReference type="Pfam" id="PF01545"/>
    </source>
</evidence>
<dbReference type="PANTHER" id="PTHR13414">
    <property type="entry name" value="HUEL-CATION TRANSPORTER"/>
    <property type="match status" value="1"/>
</dbReference>
<dbReference type="InterPro" id="IPR027469">
    <property type="entry name" value="Cation_efflux_TMD_sf"/>
</dbReference>
<feature type="domain" description="Cation efflux protein transmembrane" evidence="8">
    <location>
        <begin position="35"/>
        <end position="245"/>
    </location>
</feature>
<keyword evidence="5 7" id="KW-0472">Membrane</keyword>
<evidence type="ECO:0000256" key="7">
    <source>
        <dbReference type="SAM" id="Phobius"/>
    </source>
</evidence>
<evidence type="ECO:0000313" key="10">
    <source>
        <dbReference type="Proteomes" id="UP000645217"/>
    </source>
</evidence>
<sequence length="401" mass="41370">MSDDEAAEASGEKTAEAAGGTTAAANPGQESLLTVVVAALINLAIAVAKLVAGLLSGSAAMLSEAAHSGADTVTEVLLVIAVRRSEHPADSRHPFGHGKAGFFWALMAAGATLVVGAGFSITHGVQTITEGEDLGDLRISYLVLAIAFVLESISFLRAVHQVRGAAARIDMTARRYVVDTPDTALKAVVFEDSAALVGIVVAAIGLFGYQVTGSAVWDGAASIAIGLLLLGVALYLIRANASLLIGQAAPPRLQRDILAEIVARREVEQVVELLTMMLGPNDVLVAAKIDFVDECRGDRLERASDEIEHRLRERFPAVTHVFLDPTPAGPAIRARSPLPDGSLRPASGPPGSGEPAEPSGSHGDGRAAGPAAPERSAADPAQLGRVIGDRGGDDVPGRPLQ</sequence>
<evidence type="ECO:0000256" key="4">
    <source>
        <dbReference type="ARBA" id="ARBA00022989"/>
    </source>
</evidence>
<feature type="region of interest" description="Disordered" evidence="6">
    <location>
        <begin position="1"/>
        <end position="23"/>
    </location>
</feature>
<keyword evidence="4 7" id="KW-1133">Transmembrane helix</keyword>
<dbReference type="Proteomes" id="UP000645217">
    <property type="component" value="Unassembled WGS sequence"/>
</dbReference>
<dbReference type="InterPro" id="IPR036837">
    <property type="entry name" value="Cation_efflux_CTD_sf"/>
</dbReference>
<name>A0A917R9V1_9ACTN</name>
<protein>
    <submittedName>
        <fullName evidence="9">Cation diffusion facilitator transporter</fullName>
    </submittedName>
</protein>
<comment type="caution">
    <text evidence="9">The sequence shown here is derived from an EMBL/GenBank/DDBJ whole genome shotgun (WGS) entry which is preliminary data.</text>
</comment>
<dbReference type="SUPFAM" id="SSF160240">
    <property type="entry name" value="Cation efflux protein cytoplasmic domain-like"/>
    <property type="match status" value="1"/>
</dbReference>
<dbReference type="GO" id="GO:0006829">
    <property type="term" value="P:zinc ion transport"/>
    <property type="evidence" value="ECO:0007669"/>
    <property type="project" value="InterPro"/>
</dbReference>
<evidence type="ECO:0000256" key="1">
    <source>
        <dbReference type="ARBA" id="ARBA00004141"/>
    </source>
</evidence>
<dbReference type="GO" id="GO:0008324">
    <property type="term" value="F:monoatomic cation transmembrane transporter activity"/>
    <property type="evidence" value="ECO:0007669"/>
    <property type="project" value="InterPro"/>
</dbReference>
<organism evidence="9 10">
    <name type="scientific">Sphaerisporangium melleum</name>
    <dbReference type="NCBI Taxonomy" id="321316"/>
    <lineage>
        <taxon>Bacteria</taxon>
        <taxon>Bacillati</taxon>
        <taxon>Actinomycetota</taxon>
        <taxon>Actinomycetes</taxon>
        <taxon>Streptosporangiales</taxon>
        <taxon>Streptosporangiaceae</taxon>
        <taxon>Sphaerisporangium</taxon>
    </lineage>
</organism>
<keyword evidence="2" id="KW-0813">Transport</keyword>
<dbReference type="EMBL" id="BMNT01000023">
    <property type="protein sequence ID" value="GGK96317.1"/>
    <property type="molecule type" value="Genomic_DNA"/>
</dbReference>
<accession>A0A917R9V1</accession>
<evidence type="ECO:0000256" key="6">
    <source>
        <dbReference type="SAM" id="MobiDB-lite"/>
    </source>
</evidence>
<proteinExistence type="predicted"/>
<dbReference type="AlphaFoldDB" id="A0A917R9V1"/>
<reference evidence="9" key="1">
    <citation type="journal article" date="2014" name="Int. J. Syst. Evol. Microbiol.">
        <title>Complete genome sequence of Corynebacterium casei LMG S-19264T (=DSM 44701T), isolated from a smear-ripened cheese.</title>
        <authorList>
            <consortium name="US DOE Joint Genome Institute (JGI-PGF)"/>
            <person name="Walter F."/>
            <person name="Albersmeier A."/>
            <person name="Kalinowski J."/>
            <person name="Ruckert C."/>
        </authorList>
    </citation>
    <scope>NUCLEOTIDE SEQUENCE</scope>
    <source>
        <strain evidence="9">JCM 13064</strain>
    </source>
</reference>
<dbReference type="RefSeq" id="WP_189164838.1">
    <property type="nucleotide sequence ID" value="NZ_BMNT01000023.1"/>
</dbReference>
<feature type="transmembrane region" description="Helical" evidence="7">
    <location>
        <begin position="32"/>
        <end position="52"/>
    </location>
</feature>
<feature type="transmembrane region" description="Helical" evidence="7">
    <location>
        <begin position="217"/>
        <end position="237"/>
    </location>
</feature>
<dbReference type="SUPFAM" id="SSF161111">
    <property type="entry name" value="Cation efflux protein transmembrane domain-like"/>
    <property type="match status" value="1"/>
</dbReference>
<gene>
    <name evidence="9" type="ORF">GCM10007964_43210</name>
</gene>
<dbReference type="InterPro" id="IPR040177">
    <property type="entry name" value="SLC30A9"/>
</dbReference>
<feature type="transmembrane region" description="Helical" evidence="7">
    <location>
        <begin position="194"/>
        <end position="211"/>
    </location>
</feature>
<evidence type="ECO:0000313" key="9">
    <source>
        <dbReference type="EMBL" id="GGK96317.1"/>
    </source>
</evidence>
<dbReference type="GO" id="GO:0016020">
    <property type="term" value="C:membrane"/>
    <property type="evidence" value="ECO:0007669"/>
    <property type="project" value="UniProtKB-SubCell"/>
</dbReference>
<dbReference type="PANTHER" id="PTHR13414:SF9">
    <property type="entry name" value="PROTON-COUPLED ZINC ANTIPORTER SLC30A9, MITOCHONDRIAL"/>
    <property type="match status" value="1"/>
</dbReference>
<feature type="transmembrane region" description="Helical" evidence="7">
    <location>
        <begin position="101"/>
        <end position="119"/>
    </location>
</feature>
<dbReference type="InterPro" id="IPR058533">
    <property type="entry name" value="Cation_efflux_TM"/>
</dbReference>
<keyword evidence="3 7" id="KW-0812">Transmembrane</keyword>
<comment type="subcellular location">
    <subcellularLocation>
        <location evidence="1">Membrane</location>
        <topology evidence="1">Multi-pass membrane protein</topology>
    </subcellularLocation>
</comment>
<evidence type="ECO:0000256" key="2">
    <source>
        <dbReference type="ARBA" id="ARBA00022448"/>
    </source>
</evidence>
<dbReference type="Gene3D" id="1.20.1510.10">
    <property type="entry name" value="Cation efflux protein transmembrane domain"/>
    <property type="match status" value="1"/>
</dbReference>